<gene>
    <name evidence="1" type="ORF">ENV38_01525</name>
</gene>
<evidence type="ECO:0000313" key="1">
    <source>
        <dbReference type="EMBL" id="HGB35571.1"/>
    </source>
</evidence>
<reference evidence="1" key="1">
    <citation type="journal article" date="2020" name="mSystems">
        <title>Genome- and Community-Level Interaction Insights into Carbon Utilization and Element Cycling Functions of Hydrothermarchaeota in Hydrothermal Sediment.</title>
        <authorList>
            <person name="Zhou Z."/>
            <person name="Liu Y."/>
            <person name="Xu W."/>
            <person name="Pan J."/>
            <person name="Luo Z.H."/>
            <person name="Li M."/>
        </authorList>
    </citation>
    <scope>NUCLEOTIDE SEQUENCE [LARGE SCALE GENOMIC DNA]</scope>
    <source>
        <strain evidence="1">SpSt-754</strain>
    </source>
</reference>
<accession>A0A7V3KMU3</accession>
<name>A0A7V3KMU3_UNCW3</name>
<proteinExistence type="predicted"/>
<dbReference type="AlphaFoldDB" id="A0A7V3KMU3"/>
<organism evidence="1">
    <name type="scientific">candidate division WOR-3 bacterium</name>
    <dbReference type="NCBI Taxonomy" id="2052148"/>
    <lineage>
        <taxon>Bacteria</taxon>
        <taxon>Bacteria division WOR-3</taxon>
    </lineage>
</organism>
<sequence length="393" mass="46132">MNLFFLQLFLMEIPFEIPETLIYRPPESVFTERKETTDLETYKYFSLFLSNSAVEIKSPWANIKRTQLPARGAYGKLAQTCFNLDIDKKYIKLVAGAREREYGTWLSVEDSTLALFWWEALLISYKMKNWLDYFPMVGRIKFYSASFATIGFKIKDVVAPYFAIERVNKKQKVYGGITWFAPLGSVGVQIKDNSLNALFLNFTFNNVKGKLEFDGSDYLYGLFSNLEYVPFDSSLLSRKLYKSSTIEAAFELYPFHFGYERRYFKKVTIQDTSNLFPTEAQNFTENVYSFGINTENFTLFYSHFQSPYSVVKDTLLVALYFREKYYDLALYYNLRSHQEEFNMVNVELDFKTFKNVSPYLKVVNLFDVPGNYLPGIKAKRRYVEIGCQFQREI</sequence>
<dbReference type="EMBL" id="DTGD01000064">
    <property type="protein sequence ID" value="HGB35571.1"/>
    <property type="molecule type" value="Genomic_DNA"/>
</dbReference>
<comment type="caution">
    <text evidence="1">The sequence shown here is derived from an EMBL/GenBank/DDBJ whole genome shotgun (WGS) entry which is preliminary data.</text>
</comment>
<protein>
    <submittedName>
        <fullName evidence="1">Uncharacterized protein</fullName>
    </submittedName>
</protein>